<dbReference type="eggNOG" id="ENOG50335B3">
    <property type="taxonomic scope" value="Bacteria"/>
</dbReference>
<organism evidence="1 2">
    <name type="scientific">Thermincola potens (strain JR)</name>
    <dbReference type="NCBI Taxonomy" id="635013"/>
    <lineage>
        <taxon>Bacteria</taxon>
        <taxon>Bacillati</taxon>
        <taxon>Bacillota</taxon>
        <taxon>Clostridia</taxon>
        <taxon>Eubacteriales</taxon>
        <taxon>Thermincolaceae</taxon>
        <taxon>Thermincola</taxon>
    </lineage>
</organism>
<name>D5XBZ8_THEPJ</name>
<dbReference type="HOGENOM" id="CLU_164851_1_1_9"/>
<keyword evidence="2" id="KW-1185">Reference proteome</keyword>
<evidence type="ECO:0008006" key="3">
    <source>
        <dbReference type="Google" id="ProtNLM"/>
    </source>
</evidence>
<dbReference type="KEGG" id="tjr:TherJR_0676"/>
<dbReference type="RefSeq" id="WP_013119567.1">
    <property type="nucleotide sequence ID" value="NC_014152.1"/>
</dbReference>
<protein>
    <recommendedName>
        <fullName evidence="3">YcfA family protein</fullName>
    </recommendedName>
</protein>
<dbReference type="OrthoDB" id="361893at2"/>
<dbReference type="SUPFAM" id="SSF54786">
    <property type="entry name" value="YcfA/nrd intein domain"/>
    <property type="match status" value="1"/>
</dbReference>
<reference evidence="1 2" key="1">
    <citation type="submission" date="2010-05" db="EMBL/GenBank/DDBJ databases">
        <title>Complete sequence of Thermincola sp. JR.</title>
        <authorList>
            <consortium name="US DOE Joint Genome Institute"/>
            <person name="Lucas S."/>
            <person name="Copeland A."/>
            <person name="Lapidus A."/>
            <person name="Cheng J.-F."/>
            <person name="Bruce D."/>
            <person name="Goodwin L."/>
            <person name="Pitluck S."/>
            <person name="Chertkov O."/>
            <person name="Detter J.C."/>
            <person name="Han C."/>
            <person name="Tapia R."/>
            <person name="Land M."/>
            <person name="Hauser L."/>
            <person name="Kyrpides N."/>
            <person name="Mikhailova N."/>
            <person name="Hazen T.C."/>
            <person name="Woyke T."/>
        </authorList>
    </citation>
    <scope>NUCLEOTIDE SEQUENCE [LARGE SCALE GENOMIC DNA]</scope>
    <source>
        <strain evidence="1 2">JR</strain>
    </source>
</reference>
<dbReference type="GO" id="GO:0003729">
    <property type="term" value="F:mRNA binding"/>
    <property type="evidence" value="ECO:0007669"/>
    <property type="project" value="InterPro"/>
</dbReference>
<dbReference type="Proteomes" id="UP000002377">
    <property type="component" value="Chromosome"/>
</dbReference>
<evidence type="ECO:0000313" key="1">
    <source>
        <dbReference type="EMBL" id="ADG81546.1"/>
    </source>
</evidence>
<sequence length="82" mass="9474">MTKIEKRFQRILNNPKDIKWSELLAVLNKFGLICEPPGSGSHWSVYDENSDAIITVPVHNNRVKAIYVKKLIALIKEVREEK</sequence>
<gene>
    <name evidence="1" type="ordered locus">TherJR_0676</name>
</gene>
<dbReference type="EMBL" id="CP002028">
    <property type="protein sequence ID" value="ADG81546.1"/>
    <property type="molecule type" value="Genomic_DNA"/>
</dbReference>
<dbReference type="STRING" id="635013.TherJR_0676"/>
<dbReference type="Pfam" id="PF07927">
    <property type="entry name" value="HicA_toxin"/>
    <property type="match status" value="1"/>
</dbReference>
<proteinExistence type="predicted"/>
<accession>D5XBZ8</accession>
<dbReference type="AlphaFoldDB" id="D5XBZ8"/>
<dbReference type="InterPro" id="IPR012933">
    <property type="entry name" value="HicA_mRNA_interferase"/>
</dbReference>
<evidence type="ECO:0000313" key="2">
    <source>
        <dbReference type="Proteomes" id="UP000002377"/>
    </source>
</evidence>